<proteinExistence type="predicted"/>
<evidence type="ECO:0000313" key="4">
    <source>
        <dbReference type="Proteomes" id="UP001151478"/>
    </source>
</evidence>
<feature type="transmembrane region" description="Helical" evidence="1">
    <location>
        <begin position="55"/>
        <end position="79"/>
    </location>
</feature>
<accession>A0ABT5S932</accession>
<organism evidence="3 4">
    <name type="scientific">Polaribacter ponticola</name>
    <dbReference type="NCBI Taxonomy" id="2978475"/>
    <lineage>
        <taxon>Bacteria</taxon>
        <taxon>Pseudomonadati</taxon>
        <taxon>Bacteroidota</taxon>
        <taxon>Flavobacteriia</taxon>
        <taxon>Flavobacteriales</taxon>
        <taxon>Flavobacteriaceae</taxon>
    </lineage>
</organism>
<comment type="caution">
    <text evidence="3">The sequence shown here is derived from an EMBL/GenBank/DDBJ whole genome shotgun (WGS) entry which is preliminary data.</text>
</comment>
<sequence>MEVAVLAVIFGSIFGVFYLYFSTRNKERLALIEKGADASIFMSSKKRNAAPFWKILILNLGLLAVGIGFGILLGSLLSYNFGYSGNYQDRPTNYISSETLYAASIFLCAGASLLIGFNITKKLDQE</sequence>
<dbReference type="EMBL" id="JAOSLC020000003">
    <property type="protein sequence ID" value="MDD7914621.1"/>
    <property type="molecule type" value="Genomic_DNA"/>
</dbReference>
<dbReference type="Pfam" id="PF19762">
    <property type="entry name" value="DUF6249"/>
    <property type="match status" value="1"/>
</dbReference>
<keyword evidence="4" id="KW-1185">Reference proteome</keyword>
<reference evidence="3" key="1">
    <citation type="submission" date="2023-02" db="EMBL/GenBank/DDBJ databases">
        <title>Polaribacter ponticola sp. nov., isolated from seawater.</title>
        <authorList>
            <person name="Baek J.H."/>
            <person name="Kim J.M."/>
            <person name="Choi D.G."/>
            <person name="Jeon C.O."/>
        </authorList>
    </citation>
    <scope>NUCLEOTIDE SEQUENCE</scope>
    <source>
        <strain evidence="3">MSW5</strain>
    </source>
</reference>
<gene>
    <name evidence="3" type="ORF">N5A56_009420</name>
</gene>
<dbReference type="Proteomes" id="UP001151478">
    <property type="component" value="Unassembled WGS sequence"/>
</dbReference>
<feature type="domain" description="DUF6249" evidence="2">
    <location>
        <begin position="3"/>
        <end position="120"/>
    </location>
</feature>
<dbReference type="RefSeq" id="WP_265725229.1">
    <property type="nucleotide sequence ID" value="NZ_JAOSLC020000003.1"/>
</dbReference>
<feature type="transmembrane region" description="Helical" evidence="1">
    <location>
        <begin position="99"/>
        <end position="120"/>
    </location>
</feature>
<dbReference type="InterPro" id="IPR046216">
    <property type="entry name" value="DUF6249"/>
</dbReference>
<feature type="transmembrane region" description="Helical" evidence="1">
    <location>
        <begin position="6"/>
        <end position="23"/>
    </location>
</feature>
<evidence type="ECO:0000259" key="2">
    <source>
        <dbReference type="Pfam" id="PF19762"/>
    </source>
</evidence>
<evidence type="ECO:0000256" key="1">
    <source>
        <dbReference type="SAM" id="Phobius"/>
    </source>
</evidence>
<keyword evidence="1" id="KW-0812">Transmembrane</keyword>
<keyword evidence="1" id="KW-0472">Membrane</keyword>
<protein>
    <recommendedName>
        <fullName evidence="2">DUF6249 domain-containing protein</fullName>
    </recommendedName>
</protein>
<keyword evidence="1" id="KW-1133">Transmembrane helix</keyword>
<name>A0ABT5S932_9FLAO</name>
<evidence type="ECO:0000313" key="3">
    <source>
        <dbReference type="EMBL" id="MDD7914621.1"/>
    </source>
</evidence>